<proteinExistence type="predicted"/>
<protein>
    <recommendedName>
        <fullName evidence="4">LysM domain-containing protein</fullName>
    </recommendedName>
</protein>
<feature type="region of interest" description="Disordered" evidence="1">
    <location>
        <begin position="1"/>
        <end position="100"/>
    </location>
</feature>
<dbReference type="AlphaFoldDB" id="A0A0D1YYY2"/>
<dbReference type="PANTHER" id="PTHR20932">
    <property type="entry name" value="LYSM AND PUTATIVE PEPTIDOGLYCAN-BINDING DOMAIN-CONTAINING PROTEIN"/>
    <property type="match status" value="1"/>
</dbReference>
<feature type="region of interest" description="Disordered" evidence="1">
    <location>
        <begin position="116"/>
        <end position="163"/>
    </location>
</feature>
<gene>
    <name evidence="2" type="ORF">PV09_03091</name>
</gene>
<dbReference type="PANTHER" id="PTHR20932:SF8">
    <property type="entry name" value="LD22649P"/>
    <property type="match status" value="1"/>
</dbReference>
<dbReference type="InterPro" id="IPR036779">
    <property type="entry name" value="LysM_dom_sf"/>
</dbReference>
<feature type="region of interest" description="Disordered" evidence="1">
    <location>
        <begin position="377"/>
        <end position="455"/>
    </location>
</feature>
<organism evidence="2 3">
    <name type="scientific">Verruconis gallopava</name>
    <dbReference type="NCBI Taxonomy" id="253628"/>
    <lineage>
        <taxon>Eukaryota</taxon>
        <taxon>Fungi</taxon>
        <taxon>Dikarya</taxon>
        <taxon>Ascomycota</taxon>
        <taxon>Pezizomycotina</taxon>
        <taxon>Dothideomycetes</taxon>
        <taxon>Pleosporomycetidae</taxon>
        <taxon>Venturiales</taxon>
        <taxon>Sympoventuriaceae</taxon>
        <taxon>Verruconis</taxon>
    </lineage>
</organism>
<dbReference type="RefSeq" id="XP_016215766.1">
    <property type="nucleotide sequence ID" value="XM_016356243.1"/>
</dbReference>
<dbReference type="InParanoid" id="A0A0D1YYY2"/>
<dbReference type="GeneID" id="27311064"/>
<feature type="compositionally biased region" description="Low complexity" evidence="1">
    <location>
        <begin position="129"/>
        <end position="139"/>
    </location>
</feature>
<feature type="compositionally biased region" description="Low complexity" evidence="1">
    <location>
        <begin position="90"/>
        <end position="100"/>
    </location>
</feature>
<feature type="compositionally biased region" description="Polar residues" evidence="1">
    <location>
        <begin position="430"/>
        <end position="439"/>
    </location>
</feature>
<dbReference type="OrthoDB" id="2192830at2759"/>
<evidence type="ECO:0000313" key="2">
    <source>
        <dbReference type="EMBL" id="KIW05897.1"/>
    </source>
</evidence>
<keyword evidence="3" id="KW-1185">Reference proteome</keyword>
<evidence type="ECO:0008006" key="4">
    <source>
        <dbReference type="Google" id="ProtNLM"/>
    </source>
</evidence>
<dbReference type="Proteomes" id="UP000053259">
    <property type="component" value="Unassembled WGS sequence"/>
</dbReference>
<dbReference type="EMBL" id="KN847536">
    <property type="protein sequence ID" value="KIW05897.1"/>
    <property type="molecule type" value="Genomic_DNA"/>
</dbReference>
<name>A0A0D1YYY2_9PEZI</name>
<dbReference type="HOGENOM" id="CLU_015384_1_1_1"/>
<evidence type="ECO:0000313" key="3">
    <source>
        <dbReference type="Proteomes" id="UP000053259"/>
    </source>
</evidence>
<dbReference type="CDD" id="cd00118">
    <property type="entry name" value="LysM"/>
    <property type="match status" value="1"/>
</dbReference>
<sequence length="629" mass="66977">MNHPASASSRTSSTPASDTLRPRVRKLISGLDDDEDTGLDAGGVTSGRVASPRHSRPTSPLPTKHPSRTSVRDPPRSTFSSEAPGKRLQSPGGLTSLWGGSWSSLQGLASSFLGGETAGSAGNSRTGSRSRPSTMLSSSKPRSGIPTEWGPSESIQVGSGTNEERDALIRAAKRKELLRANGHGMVDASGRHKRRTSDDFTGLTGSVQPSEDNDRDALVYLHHVKPNDTFIGLTIKYNCQAADIRKANRLWPNDPIQSRSTILLPVDACGVKGRPVPGPEPIIEEQDLLGDPSETISMHESPKESPPDFVNGWHKALDHEDTARPSSSLPTSCAGSTAGDPLELHWKHESWVLLPSEKEPVEIVRLPRRHLGYFPRARRKSNPYSDLGTPRMTPTTSLDIPRIPPSPGSAQSEAYAALRPSPSRRRSHSNAHFPSTSLFSGPGGIGSLSKNASTIGPAKDRLNELLGPHLPNVAPPPQQTVFTPWNPGIRDEDLMSFGEASPAIPVADATHSDGLSSIDFQEMTGKVERWVRKTVKKAGSAYAASASASASRGIQGMAAGSGVGDLIELTDSFEIGEGNRSDDLIDVGHQGEGSSAAEFGAEGMRGRRMVRQANAHTSDDGRLKGGKGD</sequence>
<accession>A0A0D1YYY2</accession>
<feature type="compositionally biased region" description="Low complexity" evidence="1">
    <location>
        <begin position="1"/>
        <end position="17"/>
    </location>
</feature>
<feature type="region of interest" description="Disordered" evidence="1">
    <location>
        <begin position="186"/>
        <end position="209"/>
    </location>
</feature>
<dbReference type="InterPro" id="IPR018392">
    <property type="entry name" value="LysM"/>
</dbReference>
<dbReference type="SUPFAM" id="SSF54106">
    <property type="entry name" value="LysM domain"/>
    <property type="match status" value="1"/>
</dbReference>
<dbReference type="InterPro" id="IPR045030">
    <property type="entry name" value="LYSM1-4"/>
</dbReference>
<evidence type="ECO:0000256" key="1">
    <source>
        <dbReference type="SAM" id="MobiDB-lite"/>
    </source>
</evidence>
<dbReference type="VEuPathDB" id="FungiDB:PV09_03091"/>
<reference evidence="2 3" key="1">
    <citation type="submission" date="2015-01" db="EMBL/GenBank/DDBJ databases">
        <title>The Genome Sequence of Ochroconis gallopava CBS43764.</title>
        <authorList>
            <consortium name="The Broad Institute Genomics Platform"/>
            <person name="Cuomo C."/>
            <person name="de Hoog S."/>
            <person name="Gorbushina A."/>
            <person name="Stielow B."/>
            <person name="Teixiera M."/>
            <person name="Abouelleil A."/>
            <person name="Chapman S.B."/>
            <person name="Priest M."/>
            <person name="Young S.K."/>
            <person name="Wortman J."/>
            <person name="Nusbaum C."/>
            <person name="Birren B."/>
        </authorList>
    </citation>
    <scope>NUCLEOTIDE SEQUENCE [LARGE SCALE GENOMIC DNA]</scope>
    <source>
        <strain evidence="2 3">CBS 43764</strain>
    </source>
</reference>
<dbReference type="Gene3D" id="3.10.350.10">
    <property type="entry name" value="LysM domain"/>
    <property type="match status" value="1"/>
</dbReference>